<sequence>MTDWLFTSHLLSDRGTSGIDIDLRRVDIDQCPLPAGSTALNIFAASDKCKKRTTQDVRPISLLVFKLKQPKVFSAPGFNLTVSWSALET</sequence>
<dbReference type="Proteomes" id="UP000711488">
    <property type="component" value="Unassembled WGS sequence"/>
</dbReference>
<organism evidence="2">
    <name type="scientific">Hyalella azteca</name>
    <name type="common">Amphipod</name>
    <dbReference type="NCBI Taxonomy" id="294128"/>
    <lineage>
        <taxon>Eukaryota</taxon>
        <taxon>Metazoa</taxon>
        <taxon>Ecdysozoa</taxon>
        <taxon>Arthropoda</taxon>
        <taxon>Crustacea</taxon>
        <taxon>Multicrustacea</taxon>
        <taxon>Malacostraca</taxon>
        <taxon>Eumalacostraca</taxon>
        <taxon>Peracarida</taxon>
        <taxon>Amphipoda</taxon>
        <taxon>Senticaudata</taxon>
        <taxon>Talitrida</taxon>
        <taxon>Talitroidea</taxon>
        <taxon>Hyalellidae</taxon>
        <taxon>Hyalella</taxon>
    </lineage>
</organism>
<dbReference type="Pfam" id="PF22572">
    <property type="entry name" value="GPR158_179_EC"/>
    <property type="match status" value="1"/>
</dbReference>
<proteinExistence type="predicted"/>
<evidence type="ECO:0000313" key="2">
    <source>
        <dbReference type="EMBL" id="KAA0196644.1"/>
    </source>
</evidence>
<name>A0A6A0H3V0_HYAAZ</name>
<comment type="caution">
    <text evidence="2">The sequence shown here is derived from an EMBL/GenBank/DDBJ whole genome shotgun (WGS) entry which is preliminary data.</text>
</comment>
<accession>A0A6A0H3V0</accession>
<gene>
    <name evidence="2" type="ORF">HAZT_HAZT004302</name>
</gene>
<dbReference type="OrthoDB" id="2129233at2759"/>
<dbReference type="AlphaFoldDB" id="A0A6A0H3V0"/>
<protein>
    <recommendedName>
        <fullName evidence="1">GPR158/179 extracellular domain-containing protein</fullName>
    </recommendedName>
</protein>
<evidence type="ECO:0000259" key="1">
    <source>
        <dbReference type="Pfam" id="PF22572"/>
    </source>
</evidence>
<dbReference type="EMBL" id="JQDR03008774">
    <property type="protein sequence ID" value="KAA0196644.1"/>
    <property type="molecule type" value="Genomic_DNA"/>
</dbReference>
<reference evidence="2" key="2">
    <citation type="journal article" date="2018" name="Environ. Sci. Technol.">
        <title>The Toxicogenome of Hyalella azteca: A Model for Sediment Ecotoxicology and Evolutionary Toxicology.</title>
        <authorList>
            <person name="Poynton H.C."/>
            <person name="Hasenbein S."/>
            <person name="Benoit J.B."/>
            <person name="Sepulveda M.S."/>
            <person name="Poelchau M.F."/>
            <person name="Hughes D.S.T."/>
            <person name="Murali S.C."/>
            <person name="Chen S."/>
            <person name="Glastad K.M."/>
            <person name="Goodisman M.A.D."/>
            <person name="Werren J.H."/>
            <person name="Vineis J.H."/>
            <person name="Bowen J.L."/>
            <person name="Friedrich M."/>
            <person name="Jones J."/>
            <person name="Robertson H.M."/>
            <person name="Feyereisen R."/>
            <person name="Mechler-Hickson A."/>
            <person name="Mathers N."/>
            <person name="Lee C.E."/>
            <person name="Colbourne J.K."/>
            <person name="Biales A."/>
            <person name="Johnston J.S."/>
            <person name="Wellborn G.A."/>
            <person name="Rosendale A.J."/>
            <person name="Cridge A.G."/>
            <person name="Munoz-Torres M.C."/>
            <person name="Bain P.A."/>
            <person name="Manny A.R."/>
            <person name="Major K.M."/>
            <person name="Lambert F.N."/>
            <person name="Vulpe C.D."/>
            <person name="Tuck P."/>
            <person name="Blalock B.J."/>
            <person name="Lin Y.Y."/>
            <person name="Smith M.E."/>
            <person name="Ochoa-Acuna H."/>
            <person name="Chen M.M."/>
            <person name="Childers C.P."/>
            <person name="Qu J."/>
            <person name="Dugan S."/>
            <person name="Lee S.L."/>
            <person name="Chao H."/>
            <person name="Dinh H."/>
            <person name="Han Y."/>
            <person name="Doddapaneni H."/>
            <person name="Worley K.C."/>
            <person name="Muzny D.M."/>
            <person name="Gibbs R.A."/>
            <person name="Richards S."/>
        </authorList>
    </citation>
    <scope>NUCLEOTIDE SEQUENCE</scope>
    <source>
        <strain evidence="2">HAZT.00-mixed</strain>
        <tissue evidence="2">Whole organism</tissue>
    </source>
</reference>
<reference evidence="2" key="3">
    <citation type="submission" date="2019-06" db="EMBL/GenBank/DDBJ databases">
        <authorList>
            <person name="Poynton C."/>
            <person name="Hasenbein S."/>
            <person name="Benoit J.B."/>
            <person name="Sepulveda M.S."/>
            <person name="Poelchau M.F."/>
            <person name="Murali S.C."/>
            <person name="Chen S."/>
            <person name="Glastad K.M."/>
            <person name="Werren J.H."/>
            <person name="Vineis J.H."/>
            <person name="Bowen J.L."/>
            <person name="Friedrich M."/>
            <person name="Jones J."/>
            <person name="Robertson H.M."/>
            <person name="Feyereisen R."/>
            <person name="Mechler-Hickson A."/>
            <person name="Mathers N."/>
            <person name="Lee C.E."/>
            <person name="Colbourne J.K."/>
            <person name="Biales A."/>
            <person name="Johnston J.S."/>
            <person name="Wellborn G.A."/>
            <person name="Rosendale A.J."/>
            <person name="Cridge A.G."/>
            <person name="Munoz-Torres M.C."/>
            <person name="Bain P.A."/>
            <person name="Manny A.R."/>
            <person name="Major K.M."/>
            <person name="Lambert F.N."/>
            <person name="Vulpe C.D."/>
            <person name="Tuck P."/>
            <person name="Blalock B.J."/>
            <person name="Lin Y.-Y."/>
            <person name="Smith M.E."/>
            <person name="Ochoa-Acuna H."/>
            <person name="Chen M.-J.M."/>
            <person name="Childers C.P."/>
            <person name="Qu J."/>
            <person name="Dugan S."/>
            <person name="Lee S.L."/>
            <person name="Chao H."/>
            <person name="Dinh H."/>
            <person name="Han Y."/>
            <person name="Doddapaneni H."/>
            <person name="Worley K.C."/>
            <person name="Muzny D.M."/>
            <person name="Gibbs R.A."/>
            <person name="Richards S."/>
        </authorList>
    </citation>
    <scope>NUCLEOTIDE SEQUENCE</scope>
    <source>
        <strain evidence="2">HAZT.00-mixed</strain>
        <tissue evidence="2">Whole organism</tissue>
    </source>
</reference>
<feature type="domain" description="GPR158/179 extracellular" evidence="1">
    <location>
        <begin position="13"/>
        <end position="57"/>
    </location>
</feature>
<dbReference type="InterPro" id="IPR054714">
    <property type="entry name" value="GPR158_179_extracellular"/>
</dbReference>
<reference evidence="2" key="1">
    <citation type="submission" date="2014-08" db="EMBL/GenBank/DDBJ databases">
        <authorList>
            <person name="Murali S."/>
            <person name="Richards S."/>
            <person name="Bandaranaike D."/>
            <person name="Bellair M."/>
            <person name="Blankenburg K."/>
            <person name="Chao H."/>
            <person name="Dinh H."/>
            <person name="Doddapaneni H."/>
            <person name="Dugan-Rocha S."/>
            <person name="Elkadiri S."/>
            <person name="Gnanaolivu R."/>
            <person name="Hughes D."/>
            <person name="Lee S."/>
            <person name="Li M."/>
            <person name="Ming W."/>
            <person name="Munidasa M."/>
            <person name="Muniz J."/>
            <person name="Nguyen L."/>
            <person name="Osuji N."/>
            <person name="Pu L.-L."/>
            <person name="Puazo M."/>
            <person name="Skinner E."/>
            <person name="Qu C."/>
            <person name="Quiroz J."/>
            <person name="Raj R."/>
            <person name="Weissenberger G."/>
            <person name="Xin Y."/>
            <person name="Zou X."/>
            <person name="Han Y."/>
            <person name="Worley K."/>
            <person name="Muzny D."/>
            <person name="Gibbs R."/>
        </authorList>
    </citation>
    <scope>NUCLEOTIDE SEQUENCE</scope>
    <source>
        <strain evidence="2">HAZT.00-mixed</strain>
        <tissue evidence="2">Whole organism</tissue>
    </source>
</reference>